<keyword evidence="2" id="KW-0472">Membrane</keyword>
<feature type="transmembrane region" description="Helical" evidence="2">
    <location>
        <begin position="42"/>
        <end position="61"/>
    </location>
</feature>
<feature type="region of interest" description="Disordered" evidence="1">
    <location>
        <begin position="542"/>
        <end position="573"/>
    </location>
</feature>
<evidence type="ECO:0008006" key="5">
    <source>
        <dbReference type="Google" id="ProtNLM"/>
    </source>
</evidence>
<dbReference type="Pfam" id="PF13174">
    <property type="entry name" value="TPR_6"/>
    <property type="match status" value="1"/>
</dbReference>
<dbReference type="Pfam" id="PF13181">
    <property type="entry name" value="TPR_8"/>
    <property type="match status" value="1"/>
</dbReference>
<keyword evidence="2" id="KW-1133">Transmembrane helix</keyword>
<evidence type="ECO:0000313" key="4">
    <source>
        <dbReference type="Proteomes" id="UP000268372"/>
    </source>
</evidence>
<dbReference type="EMBL" id="RQTJ01000010">
    <property type="protein sequence ID" value="RRA95236.1"/>
    <property type="molecule type" value="Genomic_DNA"/>
</dbReference>
<dbReference type="Proteomes" id="UP000268372">
    <property type="component" value="Unassembled WGS sequence"/>
</dbReference>
<keyword evidence="4" id="KW-1185">Reference proteome</keyword>
<protein>
    <recommendedName>
        <fullName evidence="5">Gliding motility protein</fullName>
    </recommendedName>
</protein>
<feature type="compositionally biased region" description="Polar residues" evidence="1">
    <location>
        <begin position="542"/>
        <end position="571"/>
    </location>
</feature>
<comment type="caution">
    <text evidence="3">The sequence shown here is derived from an EMBL/GenBank/DDBJ whole genome shotgun (WGS) entry which is preliminary data.</text>
</comment>
<evidence type="ECO:0000313" key="3">
    <source>
        <dbReference type="EMBL" id="RRA95236.1"/>
    </source>
</evidence>
<dbReference type="AlphaFoldDB" id="A0A3P1B260"/>
<dbReference type="InterPro" id="IPR019734">
    <property type="entry name" value="TPR_rpt"/>
</dbReference>
<dbReference type="SUPFAM" id="SSF48452">
    <property type="entry name" value="TPR-like"/>
    <property type="match status" value="2"/>
</dbReference>
<organism evidence="3 4">
    <name type="scientific">Paenimyroides viscosum</name>
    <dbReference type="NCBI Taxonomy" id="2488729"/>
    <lineage>
        <taxon>Bacteria</taxon>
        <taxon>Pseudomonadati</taxon>
        <taxon>Bacteroidota</taxon>
        <taxon>Flavobacteriia</taxon>
        <taxon>Flavobacteriales</taxon>
        <taxon>Flavobacteriaceae</taxon>
        <taxon>Paenimyroides</taxon>
    </lineage>
</organism>
<proteinExistence type="predicted"/>
<name>A0A3P1B260_9FLAO</name>
<evidence type="ECO:0000256" key="2">
    <source>
        <dbReference type="SAM" id="Phobius"/>
    </source>
</evidence>
<dbReference type="Gene3D" id="1.25.40.10">
    <property type="entry name" value="Tetratricopeptide repeat domain"/>
    <property type="match status" value="3"/>
</dbReference>
<keyword evidence="2" id="KW-0812">Transmembrane</keyword>
<gene>
    <name evidence="3" type="ORF">EG242_06345</name>
</gene>
<accession>A0A3P1B260</accession>
<dbReference type="InterPro" id="IPR011990">
    <property type="entry name" value="TPR-like_helical_dom_sf"/>
</dbReference>
<dbReference type="SMART" id="SM00028">
    <property type="entry name" value="TPR"/>
    <property type="match status" value="5"/>
</dbReference>
<sequence>MKICSVLLFLHIKVQSIKFFKLFIRNSVFFSYYKKSKLLKTFFFKYIPVLFLVLVAIACSTEKAGFANKRYHATTTKYNVLYNGTVSYDRGVMELKKKYVDDFSNLITVEPAQKDEKALIITGAAEKSPHFQRAEDKAVKAAQKHSINIAGKEHNPQMDEAYMLLGKARYQDLRFVPAVEAFNYIILKYPDSDLFYDALIWKEKTNLKLEYYGLAIQNIKKIFRDSESELKDQTKADAYATLAQGYIHLEHLDSAKIPLQQAIELTKDTDEKARYTYILGQLNSKTGQKTDAVKNFQDVIDYNRRISRALVINAHAEKFANQDIATVDTTAFVRQYLSLLNDRENRAYSDIIFHQLGVMHEAYDLQDRAIKDYNMSLKVGKNNEYVKVSNYNKLANIYYQKKKFETAGMYYDSTMVYMNPMSREYVQVKRKRNNLVDIVRYEQIARKNDSILNLVGKDDTQRKEEIEKLIEKLKADDAKAQQIASQQNAQQMPGSAPSTSSSSNFYFYNLNTVQQGKSDFAQKWGNRALTDNWRWSSVASTSGASIADNTQQPPTNAETSANSGVTAGNDDSTNERYNVDFYLKQIPTEQTEISQIKTERDNAYYQLGLLYSDRLEEYEVAAQRLEHLLSINPEVGLIEPAKYHLYKIYLKIDPNKAQAMLEDLKTNHPNSRYTQVALNPNAVISTDGSPVDEYNKIYRLYANGAFYETLQELDAKIPTVIGDGIISKYELLKAMTIGKLRGLTNYREALEYVALTYPTTKEGKEAERIIAKDLPKLQGLSFKRDLSKNIKMVYEVPYPLTEEGKTLKLKLEQYANDRRHTGLVFSADMYNDNTIFFVLHGVKSGNIAKSAQMYLELESDYNIKQNPVLISTDDYGVVLIKKNWEEYVKDAGK</sequence>
<evidence type="ECO:0000256" key="1">
    <source>
        <dbReference type="SAM" id="MobiDB-lite"/>
    </source>
</evidence>
<reference evidence="3 4" key="1">
    <citation type="submission" date="2018-11" db="EMBL/GenBank/DDBJ databases">
        <title>Flavobacterium sp. nov., YIM 102796 draft genome.</title>
        <authorList>
            <person name="Li G."/>
            <person name="Jiang Y."/>
        </authorList>
    </citation>
    <scope>NUCLEOTIDE SEQUENCE [LARGE SCALE GENOMIC DNA]</scope>
    <source>
        <strain evidence="3 4">YIM 102796</strain>
    </source>
</reference>